<dbReference type="EC" id="2.7.1.24" evidence="8 9"/>
<dbReference type="Proteomes" id="UP000185473">
    <property type="component" value="Chromosome"/>
</dbReference>
<evidence type="ECO:0000256" key="3">
    <source>
        <dbReference type="ARBA" id="ARBA00022679"/>
    </source>
</evidence>
<keyword evidence="6 8" id="KW-0067">ATP-binding</keyword>
<dbReference type="InterPro" id="IPR027417">
    <property type="entry name" value="P-loop_NTPase"/>
</dbReference>
<dbReference type="OrthoDB" id="9812943at2"/>
<dbReference type="GO" id="GO:0015937">
    <property type="term" value="P:coenzyme A biosynthetic process"/>
    <property type="evidence" value="ECO:0007669"/>
    <property type="project" value="UniProtKB-UniRule"/>
</dbReference>
<name>A0A1L6RBB3_9LACO</name>
<dbReference type="NCBIfam" id="TIGR00152">
    <property type="entry name" value="dephospho-CoA kinase"/>
    <property type="match status" value="1"/>
</dbReference>
<evidence type="ECO:0000256" key="1">
    <source>
        <dbReference type="ARBA" id="ARBA00009018"/>
    </source>
</evidence>
<dbReference type="GO" id="GO:0005737">
    <property type="term" value="C:cytoplasm"/>
    <property type="evidence" value="ECO:0007669"/>
    <property type="project" value="UniProtKB-SubCell"/>
</dbReference>
<evidence type="ECO:0000313" key="11">
    <source>
        <dbReference type="Proteomes" id="UP000185473"/>
    </source>
</evidence>
<dbReference type="FunFam" id="3.40.50.300:FF:000991">
    <property type="entry name" value="Dephospho-CoA kinase"/>
    <property type="match status" value="1"/>
</dbReference>
<protein>
    <recommendedName>
        <fullName evidence="8 9">Dephospho-CoA kinase</fullName>
        <ecNumber evidence="8 9">2.7.1.24</ecNumber>
    </recommendedName>
    <alternativeName>
        <fullName evidence="8">Dephosphocoenzyme A kinase</fullName>
    </alternativeName>
</protein>
<keyword evidence="7 8" id="KW-0173">Coenzyme A biosynthesis</keyword>
<evidence type="ECO:0000256" key="5">
    <source>
        <dbReference type="ARBA" id="ARBA00022777"/>
    </source>
</evidence>
<dbReference type="CDD" id="cd02022">
    <property type="entry name" value="DPCK"/>
    <property type="match status" value="1"/>
</dbReference>
<sequence>MFKLGLTGGIATGKTTISNYLKSINIPVLDADEYARKVVEPGTPGLAEITNTFGEQILQPDGSLNRKLLGQIVFNDSSARQTLNDITHPRIQQMMADELHRLAEQQTPLVILDIPLLLENNNVAGADAVMVVSIPESLQLTRLMQRNNLTEKEAHARISAQMPLVEKEKLADFVIDNSGTISNTQKQVEKVIQKIRQSF</sequence>
<dbReference type="EMBL" id="CP014332">
    <property type="protein sequence ID" value="APS41849.1"/>
    <property type="molecule type" value="Genomic_DNA"/>
</dbReference>
<dbReference type="RefSeq" id="WP_075269674.1">
    <property type="nucleotide sequence ID" value="NZ_CP014332.1"/>
</dbReference>
<dbReference type="GO" id="GO:0005524">
    <property type="term" value="F:ATP binding"/>
    <property type="evidence" value="ECO:0007669"/>
    <property type="project" value="UniProtKB-UniRule"/>
</dbReference>
<evidence type="ECO:0000256" key="4">
    <source>
        <dbReference type="ARBA" id="ARBA00022741"/>
    </source>
</evidence>
<evidence type="ECO:0000256" key="9">
    <source>
        <dbReference type="NCBIfam" id="TIGR00152"/>
    </source>
</evidence>
<dbReference type="Pfam" id="PF01121">
    <property type="entry name" value="CoaE"/>
    <property type="match status" value="1"/>
</dbReference>
<accession>A0A1L6RBB3</accession>
<evidence type="ECO:0000256" key="6">
    <source>
        <dbReference type="ARBA" id="ARBA00022840"/>
    </source>
</evidence>
<dbReference type="KEGG" id="wjo:FOL01_0990"/>
<dbReference type="PANTHER" id="PTHR10695">
    <property type="entry name" value="DEPHOSPHO-COA KINASE-RELATED"/>
    <property type="match status" value="1"/>
</dbReference>
<dbReference type="STRING" id="1631871.FOL01_0990"/>
<reference evidence="10 11" key="1">
    <citation type="submission" date="2016-02" db="EMBL/GenBank/DDBJ databases">
        <title>Complete Genome Sequence of Weissella jogaejeotgali FOL01.</title>
        <authorList>
            <person name="Lee J.-H."/>
            <person name="Ku H.-J."/>
        </authorList>
    </citation>
    <scope>NUCLEOTIDE SEQUENCE [LARGE SCALE GENOMIC DNA]</scope>
    <source>
        <strain evidence="10 11">FOL01</strain>
    </source>
</reference>
<comment type="function">
    <text evidence="8">Catalyzes the phosphorylation of the 3'-hydroxyl group of dephosphocoenzyme A to form coenzyme A.</text>
</comment>
<dbReference type="GO" id="GO:0004140">
    <property type="term" value="F:dephospho-CoA kinase activity"/>
    <property type="evidence" value="ECO:0007669"/>
    <property type="project" value="UniProtKB-UniRule"/>
</dbReference>
<evidence type="ECO:0000256" key="2">
    <source>
        <dbReference type="ARBA" id="ARBA00022490"/>
    </source>
</evidence>
<comment type="similarity">
    <text evidence="1 8">Belongs to the CoaE family.</text>
</comment>
<dbReference type="PANTHER" id="PTHR10695:SF46">
    <property type="entry name" value="BIFUNCTIONAL COENZYME A SYNTHASE-RELATED"/>
    <property type="match status" value="1"/>
</dbReference>
<keyword evidence="2 8" id="KW-0963">Cytoplasm</keyword>
<dbReference type="Gene3D" id="3.40.50.300">
    <property type="entry name" value="P-loop containing nucleotide triphosphate hydrolases"/>
    <property type="match status" value="1"/>
</dbReference>
<proteinExistence type="inferred from homology"/>
<keyword evidence="5 8" id="KW-0418">Kinase</keyword>
<dbReference type="AlphaFoldDB" id="A0A1L6RBB3"/>
<dbReference type="InterPro" id="IPR001977">
    <property type="entry name" value="Depp_CoAkinase"/>
</dbReference>
<comment type="catalytic activity">
    <reaction evidence="8">
        <text>3'-dephospho-CoA + ATP = ADP + CoA + H(+)</text>
        <dbReference type="Rhea" id="RHEA:18245"/>
        <dbReference type="ChEBI" id="CHEBI:15378"/>
        <dbReference type="ChEBI" id="CHEBI:30616"/>
        <dbReference type="ChEBI" id="CHEBI:57287"/>
        <dbReference type="ChEBI" id="CHEBI:57328"/>
        <dbReference type="ChEBI" id="CHEBI:456216"/>
        <dbReference type="EC" id="2.7.1.24"/>
    </reaction>
</comment>
<comment type="subcellular location">
    <subcellularLocation>
        <location evidence="8">Cytoplasm</location>
    </subcellularLocation>
</comment>
<dbReference type="HAMAP" id="MF_00376">
    <property type="entry name" value="Dephospho_CoA_kinase"/>
    <property type="match status" value="1"/>
</dbReference>
<dbReference type="UniPathway" id="UPA00241">
    <property type="reaction ID" value="UER00356"/>
</dbReference>
<dbReference type="SUPFAM" id="SSF52540">
    <property type="entry name" value="P-loop containing nucleoside triphosphate hydrolases"/>
    <property type="match status" value="1"/>
</dbReference>
<keyword evidence="11" id="KW-1185">Reference proteome</keyword>
<keyword evidence="3 8" id="KW-0808">Transferase</keyword>
<evidence type="ECO:0000256" key="8">
    <source>
        <dbReference type="HAMAP-Rule" id="MF_00376"/>
    </source>
</evidence>
<dbReference type="PROSITE" id="PS51219">
    <property type="entry name" value="DPCK"/>
    <property type="match status" value="1"/>
</dbReference>
<keyword evidence="4 8" id="KW-0547">Nucleotide-binding</keyword>
<gene>
    <name evidence="8" type="primary">coaE</name>
    <name evidence="10" type="ORF">FOL01_0990</name>
</gene>
<organism evidence="10 11">
    <name type="scientific">Weissella jogaejeotgali</name>
    <dbReference type="NCBI Taxonomy" id="1631871"/>
    <lineage>
        <taxon>Bacteria</taxon>
        <taxon>Bacillati</taxon>
        <taxon>Bacillota</taxon>
        <taxon>Bacilli</taxon>
        <taxon>Lactobacillales</taxon>
        <taxon>Lactobacillaceae</taxon>
        <taxon>Weissella</taxon>
    </lineage>
</organism>
<feature type="binding site" evidence="8">
    <location>
        <begin position="11"/>
        <end position="16"/>
    </location>
    <ligand>
        <name>ATP</name>
        <dbReference type="ChEBI" id="CHEBI:30616"/>
    </ligand>
</feature>
<evidence type="ECO:0000256" key="7">
    <source>
        <dbReference type="ARBA" id="ARBA00022993"/>
    </source>
</evidence>
<evidence type="ECO:0000313" key="10">
    <source>
        <dbReference type="EMBL" id="APS41849.1"/>
    </source>
</evidence>
<comment type="pathway">
    <text evidence="8">Cofactor biosynthesis; coenzyme A biosynthesis; CoA from (R)-pantothenate: step 5/5.</text>
</comment>